<evidence type="ECO:0000256" key="6">
    <source>
        <dbReference type="ARBA" id="ARBA00022833"/>
    </source>
</evidence>
<keyword evidence="9" id="KW-0804">Transcription</keyword>
<dbReference type="Proteomes" id="UP000472265">
    <property type="component" value="Chromosome 8"/>
</dbReference>
<dbReference type="SMART" id="SM00355">
    <property type="entry name" value="ZnF_C2H2"/>
    <property type="match status" value="3"/>
</dbReference>
<keyword evidence="10" id="KW-0539">Nucleus</keyword>
<evidence type="ECO:0000256" key="9">
    <source>
        <dbReference type="ARBA" id="ARBA00023163"/>
    </source>
</evidence>
<dbReference type="OMA" id="CSGIDCE"/>
<comment type="similarity">
    <text evidence="11">Belongs to the AEBP2/jing C2H2-type zinc-finger family.</text>
</comment>
<reference evidence="15" key="3">
    <citation type="submission" date="2025-09" db="UniProtKB">
        <authorList>
            <consortium name="Ensembl"/>
        </authorList>
    </citation>
    <scope>IDENTIFICATION</scope>
</reference>
<dbReference type="PROSITE" id="PS50157">
    <property type="entry name" value="ZINC_FINGER_C2H2_2"/>
    <property type="match status" value="2"/>
</dbReference>
<name>A0A671XB78_SPAAU</name>
<evidence type="ECO:0000313" key="15">
    <source>
        <dbReference type="Ensembl" id="ENSSAUP00010046160.1"/>
    </source>
</evidence>
<gene>
    <name evidence="15" type="primary">AEBP2</name>
</gene>
<feature type="region of interest" description="Disordered" evidence="13">
    <location>
        <begin position="143"/>
        <end position="210"/>
    </location>
</feature>
<dbReference type="Pfam" id="PF26014">
    <property type="entry name" value="SH3_AEBP2_C"/>
    <property type="match status" value="1"/>
</dbReference>
<evidence type="ECO:0000256" key="10">
    <source>
        <dbReference type="ARBA" id="ARBA00023242"/>
    </source>
</evidence>
<evidence type="ECO:0000256" key="12">
    <source>
        <dbReference type="PROSITE-ProRule" id="PRU00042"/>
    </source>
</evidence>
<organism evidence="15 16">
    <name type="scientific">Sparus aurata</name>
    <name type="common">Gilthead sea bream</name>
    <dbReference type="NCBI Taxonomy" id="8175"/>
    <lineage>
        <taxon>Eukaryota</taxon>
        <taxon>Metazoa</taxon>
        <taxon>Chordata</taxon>
        <taxon>Craniata</taxon>
        <taxon>Vertebrata</taxon>
        <taxon>Euteleostomi</taxon>
        <taxon>Actinopterygii</taxon>
        <taxon>Neopterygii</taxon>
        <taxon>Teleostei</taxon>
        <taxon>Neoteleostei</taxon>
        <taxon>Acanthomorphata</taxon>
        <taxon>Eupercaria</taxon>
        <taxon>Spariformes</taxon>
        <taxon>Sparidae</taxon>
        <taxon>Sparus</taxon>
    </lineage>
</organism>
<dbReference type="InterPro" id="IPR013087">
    <property type="entry name" value="Znf_C2H2_type"/>
</dbReference>
<dbReference type="GO" id="GO:0006357">
    <property type="term" value="P:regulation of transcription by RNA polymerase II"/>
    <property type="evidence" value="ECO:0007669"/>
    <property type="project" value="TreeGrafter"/>
</dbReference>
<dbReference type="Ensembl" id="ENSSAUT00010048522.1">
    <property type="protein sequence ID" value="ENSSAUP00010046160.1"/>
    <property type="gene ID" value="ENSSAUG00010019252.1"/>
</dbReference>
<keyword evidence="5 12" id="KW-0863">Zinc-finger</keyword>
<comment type="subcellular location">
    <subcellularLocation>
        <location evidence="1">Nucleus</location>
    </subcellularLocation>
</comment>
<reference evidence="15" key="1">
    <citation type="submission" date="2021-04" db="EMBL/GenBank/DDBJ databases">
        <authorList>
            <consortium name="Wellcome Sanger Institute Data Sharing"/>
        </authorList>
    </citation>
    <scope>NUCLEOTIDE SEQUENCE [LARGE SCALE GENOMIC DNA]</scope>
</reference>
<dbReference type="InterPro" id="IPR036236">
    <property type="entry name" value="Znf_C2H2_sf"/>
</dbReference>
<evidence type="ECO:0000256" key="7">
    <source>
        <dbReference type="ARBA" id="ARBA00022853"/>
    </source>
</evidence>
<sequence length="476" mass="51211">MAAAATEETPALSAHGDVLSVEANEGDGEEKERGPAEPETEEPRSSEEPKMEAVNAEAGEEKPAAAADKAASEAATDDSAGTANQEATAVSEDPELKPEPQQSPGEGNKEPATDTAVKEAKEEPGEDSRCAGIDCEKSKTVCEDGEKANGGGGELGDKRRPSVEISSSDGEPLSRVDSEDSISSTLMEMESTVSSGRSTPAMMNGQSSASSSGTKTVAYPCCWDLCPQCFNCSPDLAEHIRGIHVDGQRGGVFVCLWKGCKVYNTPSTSQSWLQRHMLTHSGDKPFKCVVGGCNASFASQGGLARHVPSHFSQQSSSKMSSQAKLKEESPSKAGLNKRKKLKNKRRCSLREARAGPHTHTQKARPHDFFDAQTMDAIRHRAICLNLATHIESVGNGHSVVFNSTVLARRKEGSGKVKVLLHWTPEDILPDVWVNETERSQLKTKVVHLSQLPQDTAMLLDPNIYRALPQKRLKRSL</sequence>
<evidence type="ECO:0000256" key="4">
    <source>
        <dbReference type="ARBA" id="ARBA00022737"/>
    </source>
</evidence>
<feature type="compositionally biased region" description="Basic and acidic residues" evidence="13">
    <location>
        <begin position="30"/>
        <end position="51"/>
    </location>
</feature>
<dbReference type="GO" id="GO:0006325">
    <property type="term" value="P:chromatin organization"/>
    <property type="evidence" value="ECO:0007669"/>
    <property type="project" value="UniProtKB-KW"/>
</dbReference>
<feature type="compositionally biased region" description="Low complexity" evidence="13">
    <location>
        <begin position="309"/>
        <end position="322"/>
    </location>
</feature>
<dbReference type="InterPro" id="IPR059034">
    <property type="entry name" value="SH3_AEBP2_C"/>
</dbReference>
<feature type="compositionally biased region" description="Basic residues" evidence="13">
    <location>
        <begin position="335"/>
        <end position="346"/>
    </location>
</feature>
<dbReference type="FunFam" id="3.30.160.60:FF:000471">
    <property type="entry name" value="Zinc finger protein AEBP2"/>
    <property type="match status" value="1"/>
</dbReference>
<evidence type="ECO:0000256" key="1">
    <source>
        <dbReference type="ARBA" id="ARBA00004123"/>
    </source>
</evidence>
<keyword evidence="6" id="KW-0862">Zinc</keyword>
<keyword evidence="7" id="KW-0156">Chromatin regulator</keyword>
<keyword evidence="3" id="KW-0479">Metal-binding</keyword>
<keyword evidence="2" id="KW-0678">Repressor</keyword>
<evidence type="ECO:0000256" key="11">
    <source>
        <dbReference type="ARBA" id="ARBA00037930"/>
    </source>
</evidence>
<dbReference type="PROSITE" id="PS00028">
    <property type="entry name" value="ZINC_FINGER_C2H2_1"/>
    <property type="match status" value="2"/>
</dbReference>
<dbReference type="Gene3D" id="3.30.160.60">
    <property type="entry name" value="Classic Zinc Finger"/>
    <property type="match status" value="2"/>
</dbReference>
<dbReference type="InterPro" id="IPR052130">
    <property type="entry name" value="AEBP2/jing_C2H2-ZnF"/>
</dbReference>
<keyword evidence="16" id="KW-1185">Reference proteome</keyword>
<evidence type="ECO:0000256" key="5">
    <source>
        <dbReference type="ARBA" id="ARBA00022771"/>
    </source>
</evidence>
<dbReference type="GO" id="GO:0035098">
    <property type="term" value="C:ESC/E(Z) complex"/>
    <property type="evidence" value="ECO:0007669"/>
    <property type="project" value="TreeGrafter"/>
</dbReference>
<proteinExistence type="inferred from homology"/>
<dbReference type="InParanoid" id="A0A671XB78"/>
<evidence type="ECO:0000259" key="14">
    <source>
        <dbReference type="PROSITE" id="PS50157"/>
    </source>
</evidence>
<evidence type="ECO:0000256" key="2">
    <source>
        <dbReference type="ARBA" id="ARBA00022491"/>
    </source>
</evidence>
<evidence type="ECO:0000256" key="13">
    <source>
        <dbReference type="SAM" id="MobiDB-lite"/>
    </source>
</evidence>
<reference evidence="15" key="2">
    <citation type="submission" date="2025-08" db="UniProtKB">
        <authorList>
            <consortium name="Ensembl"/>
        </authorList>
    </citation>
    <scope>IDENTIFICATION</scope>
</reference>
<evidence type="ECO:0000256" key="8">
    <source>
        <dbReference type="ARBA" id="ARBA00023015"/>
    </source>
</evidence>
<dbReference type="GeneTree" id="ENSGT00510000048519"/>
<dbReference type="PANTHER" id="PTHR46541:SF1">
    <property type="entry name" value="ZINC FINGER PROTEIN AEBP2"/>
    <property type="match status" value="1"/>
</dbReference>
<dbReference type="AlphaFoldDB" id="A0A671XB78"/>
<feature type="domain" description="C2H2-type" evidence="14">
    <location>
        <begin position="286"/>
        <end position="315"/>
    </location>
</feature>
<feature type="region of interest" description="Disordered" evidence="13">
    <location>
        <begin position="309"/>
        <end position="346"/>
    </location>
</feature>
<evidence type="ECO:0000313" key="16">
    <source>
        <dbReference type="Proteomes" id="UP000472265"/>
    </source>
</evidence>
<keyword evidence="4" id="KW-0677">Repeat</keyword>
<feature type="compositionally biased region" description="Polar residues" evidence="13">
    <location>
        <begin position="181"/>
        <end position="198"/>
    </location>
</feature>
<dbReference type="SUPFAM" id="SSF57667">
    <property type="entry name" value="beta-beta-alpha zinc fingers"/>
    <property type="match status" value="2"/>
</dbReference>
<accession>A0A671XB78</accession>
<dbReference type="PANTHER" id="PTHR46541">
    <property type="entry name" value="ZINC FINGER PROTEIN AEBP2"/>
    <property type="match status" value="1"/>
</dbReference>
<protein>
    <submittedName>
        <fullName evidence="15">AE binding protein 2</fullName>
    </submittedName>
</protein>
<feature type="domain" description="C2H2-type" evidence="14">
    <location>
        <begin position="219"/>
        <end position="249"/>
    </location>
</feature>
<dbReference type="OrthoDB" id="9984614at2759"/>
<evidence type="ECO:0000256" key="3">
    <source>
        <dbReference type="ARBA" id="ARBA00022723"/>
    </source>
</evidence>
<feature type="compositionally biased region" description="Low complexity" evidence="13">
    <location>
        <begin position="64"/>
        <end position="83"/>
    </location>
</feature>
<keyword evidence="8" id="KW-0805">Transcription regulation</keyword>
<feature type="compositionally biased region" description="Basic and acidic residues" evidence="13">
    <location>
        <begin position="107"/>
        <end position="131"/>
    </location>
</feature>
<feature type="region of interest" description="Disordered" evidence="13">
    <location>
        <begin position="1"/>
        <end position="131"/>
    </location>
</feature>
<dbReference type="GO" id="GO:0008270">
    <property type="term" value="F:zinc ion binding"/>
    <property type="evidence" value="ECO:0007669"/>
    <property type="project" value="UniProtKB-KW"/>
</dbReference>